<gene>
    <name evidence="5" type="ORF">GCM10023171_25640</name>
</gene>
<dbReference type="SUPFAM" id="SSF47413">
    <property type="entry name" value="lambda repressor-like DNA-binding domains"/>
    <property type="match status" value="1"/>
</dbReference>
<dbReference type="PROSITE" id="PS50932">
    <property type="entry name" value="HTH_LACI_2"/>
    <property type="match status" value="1"/>
</dbReference>
<dbReference type="Proteomes" id="UP001500731">
    <property type="component" value="Unassembled WGS sequence"/>
</dbReference>
<evidence type="ECO:0000313" key="6">
    <source>
        <dbReference type="Proteomes" id="UP001500731"/>
    </source>
</evidence>
<evidence type="ECO:0000256" key="3">
    <source>
        <dbReference type="ARBA" id="ARBA00023163"/>
    </source>
</evidence>
<dbReference type="InterPro" id="IPR010982">
    <property type="entry name" value="Lambda_DNA-bd_dom_sf"/>
</dbReference>
<dbReference type="CDD" id="cd01392">
    <property type="entry name" value="HTH_LacI"/>
    <property type="match status" value="1"/>
</dbReference>
<dbReference type="Pfam" id="PF13377">
    <property type="entry name" value="Peripla_BP_3"/>
    <property type="match status" value="1"/>
</dbReference>
<keyword evidence="1" id="KW-0805">Transcription regulation</keyword>
<comment type="caution">
    <text evidence="5">The sequence shown here is derived from an EMBL/GenBank/DDBJ whole genome shotgun (WGS) entry which is preliminary data.</text>
</comment>
<evidence type="ECO:0000256" key="1">
    <source>
        <dbReference type="ARBA" id="ARBA00023015"/>
    </source>
</evidence>
<reference evidence="6" key="1">
    <citation type="journal article" date="2019" name="Int. J. Syst. Evol. Microbiol.">
        <title>The Global Catalogue of Microorganisms (GCM) 10K type strain sequencing project: providing services to taxonomists for standard genome sequencing and annotation.</title>
        <authorList>
            <consortium name="The Broad Institute Genomics Platform"/>
            <consortium name="The Broad Institute Genome Sequencing Center for Infectious Disease"/>
            <person name="Wu L."/>
            <person name="Ma J."/>
        </authorList>
    </citation>
    <scope>NUCLEOTIDE SEQUENCE [LARGE SCALE GENOMIC DNA]</scope>
    <source>
        <strain evidence="6">JCM 17839</strain>
    </source>
</reference>
<dbReference type="InterPro" id="IPR046335">
    <property type="entry name" value="LacI/GalR-like_sensor"/>
</dbReference>
<keyword evidence="6" id="KW-1185">Reference proteome</keyword>
<dbReference type="Gene3D" id="1.10.260.40">
    <property type="entry name" value="lambda repressor-like DNA-binding domains"/>
    <property type="match status" value="1"/>
</dbReference>
<keyword evidence="3" id="KW-0804">Transcription</keyword>
<sequence length="335" mass="35541">MTDLEPGRRATMRDVAGLARVSHQTVSRYFRNEGGLKAATRARIDDAVAQLSYRPNLIARSMRTRRNGRLAVILPTVAFNPARLLAGATSAAHEAGYAVDVVSLAGGSTGRGEHIPELIGMGQFEGLLSYAPLPANVAESVDTGTAIVVSGDFDDEMRGIGKLADGSTVAAIIEHLAALGHRRFLHIAGSEDFASARARRRVYGETIERLGLRSLGIAGGNWTGEAGRDAIAGLSESDLPVAVVAANDLIAAGAVRASLDRGWRIPGDLSVIGWDDEPIGRFLTPSLSSVSVDLERLGRNGMLQLLAKVTKKEVALEDGPLYTILWRESVGEPTD</sequence>
<keyword evidence="2 5" id="KW-0238">DNA-binding</keyword>
<dbReference type="EMBL" id="BAABGP010000018">
    <property type="protein sequence ID" value="GAA4487636.1"/>
    <property type="molecule type" value="Genomic_DNA"/>
</dbReference>
<evidence type="ECO:0000313" key="5">
    <source>
        <dbReference type="EMBL" id="GAA4487636.1"/>
    </source>
</evidence>
<feature type="domain" description="HTH lacI-type" evidence="4">
    <location>
        <begin position="10"/>
        <end position="64"/>
    </location>
</feature>
<dbReference type="RefSeq" id="WP_345187564.1">
    <property type="nucleotide sequence ID" value="NZ_BAABGP010000018.1"/>
</dbReference>
<evidence type="ECO:0000256" key="2">
    <source>
        <dbReference type="ARBA" id="ARBA00023125"/>
    </source>
</evidence>
<dbReference type="PANTHER" id="PTHR30146">
    <property type="entry name" value="LACI-RELATED TRANSCRIPTIONAL REPRESSOR"/>
    <property type="match status" value="1"/>
</dbReference>
<dbReference type="Gene3D" id="3.40.50.2300">
    <property type="match status" value="2"/>
</dbReference>
<name>A0ABP8PIT1_9MICO</name>
<dbReference type="InterPro" id="IPR028082">
    <property type="entry name" value="Peripla_BP_I"/>
</dbReference>
<proteinExistence type="predicted"/>
<organism evidence="5 6">
    <name type="scientific">Microbacterium panaciterrae</name>
    <dbReference type="NCBI Taxonomy" id="985759"/>
    <lineage>
        <taxon>Bacteria</taxon>
        <taxon>Bacillati</taxon>
        <taxon>Actinomycetota</taxon>
        <taxon>Actinomycetes</taxon>
        <taxon>Micrococcales</taxon>
        <taxon>Microbacteriaceae</taxon>
        <taxon>Microbacterium</taxon>
    </lineage>
</organism>
<protein>
    <submittedName>
        <fullName evidence="5">LacI family DNA-binding transcriptional regulator</fullName>
    </submittedName>
</protein>
<dbReference type="SUPFAM" id="SSF53822">
    <property type="entry name" value="Periplasmic binding protein-like I"/>
    <property type="match status" value="1"/>
</dbReference>
<dbReference type="Pfam" id="PF00356">
    <property type="entry name" value="LacI"/>
    <property type="match status" value="1"/>
</dbReference>
<dbReference type="GO" id="GO:0003677">
    <property type="term" value="F:DNA binding"/>
    <property type="evidence" value="ECO:0007669"/>
    <property type="project" value="UniProtKB-KW"/>
</dbReference>
<dbReference type="PANTHER" id="PTHR30146:SF109">
    <property type="entry name" value="HTH-TYPE TRANSCRIPTIONAL REGULATOR GALS"/>
    <property type="match status" value="1"/>
</dbReference>
<accession>A0ABP8PIT1</accession>
<evidence type="ECO:0000259" key="4">
    <source>
        <dbReference type="PROSITE" id="PS50932"/>
    </source>
</evidence>
<dbReference type="SMART" id="SM00354">
    <property type="entry name" value="HTH_LACI"/>
    <property type="match status" value="1"/>
</dbReference>
<dbReference type="InterPro" id="IPR000843">
    <property type="entry name" value="HTH_LacI"/>
</dbReference>